<evidence type="ECO:0000256" key="4">
    <source>
        <dbReference type="ARBA" id="ARBA00023136"/>
    </source>
</evidence>
<dbReference type="KEGG" id="mrr:Moror_5475"/>
<feature type="transmembrane region" description="Helical" evidence="6">
    <location>
        <begin position="591"/>
        <end position="611"/>
    </location>
</feature>
<feature type="transmembrane region" description="Helical" evidence="6">
    <location>
        <begin position="279"/>
        <end position="298"/>
    </location>
</feature>
<dbReference type="SUPFAM" id="SSF103473">
    <property type="entry name" value="MFS general substrate transporter"/>
    <property type="match status" value="1"/>
</dbReference>
<keyword evidence="3 6" id="KW-1133">Transmembrane helix</keyword>
<feature type="domain" description="Major facilitator superfamily (MFS) profile" evidence="7">
    <location>
        <begin position="212"/>
        <end position="650"/>
    </location>
</feature>
<evidence type="ECO:0000256" key="1">
    <source>
        <dbReference type="ARBA" id="ARBA00004141"/>
    </source>
</evidence>
<feature type="transmembrane region" description="Helical" evidence="6">
    <location>
        <begin position="623"/>
        <end position="641"/>
    </location>
</feature>
<dbReference type="OrthoDB" id="2533084at2759"/>
<protein>
    <submittedName>
        <fullName evidence="8">Mfs transporter</fullName>
    </submittedName>
</protein>
<feature type="transmembrane region" description="Helical" evidence="6">
    <location>
        <begin position="489"/>
        <end position="507"/>
    </location>
</feature>
<dbReference type="InterPro" id="IPR011701">
    <property type="entry name" value="MFS"/>
</dbReference>
<comment type="caution">
    <text evidence="8">The sequence shown here is derived from an EMBL/GenBank/DDBJ whole genome shotgun (WGS) entry which is preliminary data.</text>
</comment>
<comment type="subcellular location">
    <subcellularLocation>
        <location evidence="1">Membrane</location>
        <topology evidence="1">Multi-pass membrane protein</topology>
    </subcellularLocation>
</comment>
<feature type="transmembrane region" description="Helical" evidence="6">
    <location>
        <begin position="555"/>
        <end position="579"/>
    </location>
</feature>
<feature type="compositionally biased region" description="Basic and acidic residues" evidence="5">
    <location>
        <begin position="130"/>
        <end position="139"/>
    </location>
</feature>
<evidence type="ECO:0000256" key="5">
    <source>
        <dbReference type="SAM" id="MobiDB-lite"/>
    </source>
</evidence>
<keyword evidence="2 6" id="KW-0812">Transmembrane</keyword>
<keyword evidence="9" id="KW-1185">Reference proteome</keyword>
<feature type="transmembrane region" description="Helical" evidence="6">
    <location>
        <begin position="367"/>
        <end position="387"/>
    </location>
</feature>
<dbReference type="GO" id="GO:0005886">
    <property type="term" value="C:plasma membrane"/>
    <property type="evidence" value="ECO:0007669"/>
    <property type="project" value="TreeGrafter"/>
</dbReference>
<evidence type="ECO:0000256" key="2">
    <source>
        <dbReference type="ARBA" id="ARBA00022692"/>
    </source>
</evidence>
<feature type="transmembrane region" description="Helical" evidence="6">
    <location>
        <begin position="446"/>
        <end position="469"/>
    </location>
</feature>
<keyword evidence="4 6" id="KW-0472">Membrane</keyword>
<reference evidence="8 9" key="1">
    <citation type="journal article" date="2014" name="BMC Genomics">
        <title>Genome and secretome analysis of the hemibiotrophic fungal pathogen, Moniliophthora roreri, which causes frosty pod rot disease of cacao: mechanisms of the biotrophic and necrotrophic phases.</title>
        <authorList>
            <person name="Meinhardt L.W."/>
            <person name="Costa G.G.L."/>
            <person name="Thomazella D.P.T."/>
            <person name="Teixeira P.J.P.L."/>
            <person name="Carazzolle M.F."/>
            <person name="Schuster S.C."/>
            <person name="Carlson J.E."/>
            <person name="Guiltinan M.J."/>
            <person name="Mieczkowski P."/>
            <person name="Farmer A."/>
            <person name="Ramaraj T."/>
            <person name="Crozier J."/>
            <person name="Davis R.E."/>
            <person name="Shao J."/>
            <person name="Melnick R.L."/>
            <person name="Pereira G.A.G."/>
            <person name="Bailey B.A."/>
        </authorList>
    </citation>
    <scope>NUCLEOTIDE SEQUENCE [LARGE SCALE GENOMIC DNA]</scope>
    <source>
        <strain evidence="8 9">MCA 2997</strain>
    </source>
</reference>
<gene>
    <name evidence="8" type="ORF">Moror_5475</name>
</gene>
<organism evidence="8 9">
    <name type="scientific">Moniliophthora roreri (strain MCA 2997)</name>
    <name type="common">Cocoa frosty pod rot fungus</name>
    <name type="synonym">Crinipellis roreri</name>
    <dbReference type="NCBI Taxonomy" id="1381753"/>
    <lineage>
        <taxon>Eukaryota</taxon>
        <taxon>Fungi</taxon>
        <taxon>Dikarya</taxon>
        <taxon>Basidiomycota</taxon>
        <taxon>Agaricomycotina</taxon>
        <taxon>Agaricomycetes</taxon>
        <taxon>Agaricomycetidae</taxon>
        <taxon>Agaricales</taxon>
        <taxon>Marasmiineae</taxon>
        <taxon>Marasmiaceae</taxon>
        <taxon>Moniliophthora</taxon>
    </lineage>
</organism>
<evidence type="ECO:0000313" key="8">
    <source>
        <dbReference type="EMBL" id="ESK88245.1"/>
    </source>
</evidence>
<dbReference type="EMBL" id="AWSO01000675">
    <property type="protein sequence ID" value="ESK88245.1"/>
    <property type="molecule type" value="Genomic_DNA"/>
</dbReference>
<dbReference type="PANTHER" id="PTHR23502">
    <property type="entry name" value="MAJOR FACILITATOR SUPERFAMILY"/>
    <property type="match status" value="1"/>
</dbReference>
<accession>V2X711</accession>
<dbReference type="Proteomes" id="UP000017559">
    <property type="component" value="Unassembled WGS sequence"/>
</dbReference>
<sequence>MEGEPPKDAFHALTTLYKTALNTLVDEHEDDDIQKDLQTALGFIMASCRVFSLSRDLPSSASLLHALIQHTSFATKIDIPQAVAKLQSLLIEDEAGLGLMHKSFDDFLTKDPEDYCSHDGSDTPNTAMDRLQEKNSSEESREEELAEVDLATFHEREAGRLILDPEEARIEFGERFTSRLKLTKDGKTILWPQPTDDPADPQNWSSRKKALHLFIISLATIVPDFDSAIGIASVFELAETYGTTTGHINNLTSNWSVFLVGWGGFFGIMLMRRYGRLPVLFWTQLLALGFLVGTTFAPTLEVFAAMRCLTGFFGTCPQITGLFIINDVYPFHLQVKMIGIWTCSAVLSPHLSPFVFSFLLARANWRIAWGIGCIYGVVVVLLIAFFMEESIYDRKKATRTVQPGLRGRLEALLGVTGYKMAKTGQSATWKEVMLAPLRIAWRPHFVGVYVLLAMFFGFAIGINITNTIFFQSEPPFGFGFDKFTVGGIYATPVVAVFIGEFLGRYLNDWVMYYSVKRNNGVFEAEVRLWTLYISIPLYLCGFLVLGAALQHHLHIAVIVIGWGIAQIADLMSAVAVYAYSNDCFPTKQGEVSAVLNLMRTMGGFSVAYYQVPWSEQHGALQTFGLEAGIVCGIFILVVPILQLKGREIRKRFSVKQ</sequence>
<evidence type="ECO:0000259" key="7">
    <source>
        <dbReference type="PROSITE" id="PS50850"/>
    </source>
</evidence>
<dbReference type="PANTHER" id="PTHR23502:SF22">
    <property type="entry name" value="MAJOR FACILITATOR SUPERFAMILY (MFS) PROFILE DOMAIN-CONTAINING PROTEIN"/>
    <property type="match status" value="1"/>
</dbReference>
<dbReference type="GO" id="GO:0022857">
    <property type="term" value="F:transmembrane transporter activity"/>
    <property type="evidence" value="ECO:0007669"/>
    <property type="project" value="InterPro"/>
</dbReference>
<name>V2X711_MONRO</name>
<dbReference type="AlphaFoldDB" id="V2X711"/>
<feature type="transmembrane region" description="Helical" evidence="6">
    <location>
        <begin position="528"/>
        <end position="549"/>
    </location>
</feature>
<dbReference type="Pfam" id="PF07690">
    <property type="entry name" value="MFS_1"/>
    <property type="match status" value="1"/>
</dbReference>
<dbReference type="InterPro" id="IPR036259">
    <property type="entry name" value="MFS_trans_sf"/>
</dbReference>
<dbReference type="InterPro" id="IPR020846">
    <property type="entry name" value="MFS_dom"/>
</dbReference>
<evidence type="ECO:0000256" key="6">
    <source>
        <dbReference type="SAM" id="Phobius"/>
    </source>
</evidence>
<dbReference type="HOGENOM" id="CLU_008455_13_8_1"/>
<evidence type="ECO:0000313" key="9">
    <source>
        <dbReference type="Proteomes" id="UP000017559"/>
    </source>
</evidence>
<feature type="transmembrane region" description="Helical" evidence="6">
    <location>
        <begin position="255"/>
        <end position="272"/>
    </location>
</feature>
<feature type="region of interest" description="Disordered" evidence="5">
    <location>
        <begin position="115"/>
        <end position="141"/>
    </location>
</feature>
<proteinExistence type="predicted"/>
<feature type="transmembrane region" description="Helical" evidence="6">
    <location>
        <begin position="304"/>
        <end position="325"/>
    </location>
</feature>
<dbReference type="PROSITE" id="PS50850">
    <property type="entry name" value="MFS"/>
    <property type="match status" value="1"/>
</dbReference>
<feature type="transmembrane region" description="Helical" evidence="6">
    <location>
        <begin position="337"/>
        <end position="361"/>
    </location>
</feature>
<evidence type="ECO:0000256" key="3">
    <source>
        <dbReference type="ARBA" id="ARBA00022989"/>
    </source>
</evidence>
<dbReference type="Gene3D" id="1.20.1250.20">
    <property type="entry name" value="MFS general substrate transporter like domains"/>
    <property type="match status" value="1"/>
</dbReference>